<dbReference type="InterPro" id="IPR017972">
    <property type="entry name" value="Cyt_P450_CS"/>
</dbReference>
<evidence type="ECO:0000256" key="1">
    <source>
        <dbReference type="ARBA" id="ARBA00010617"/>
    </source>
</evidence>
<organism evidence="3 4">
    <name type="scientific">Streptomyces yaizuensis</name>
    <dbReference type="NCBI Taxonomy" id="2989713"/>
    <lineage>
        <taxon>Bacteria</taxon>
        <taxon>Bacillati</taxon>
        <taxon>Actinomycetota</taxon>
        <taxon>Actinomycetes</taxon>
        <taxon>Kitasatosporales</taxon>
        <taxon>Streptomycetaceae</taxon>
        <taxon>Streptomyces</taxon>
    </lineage>
</organism>
<evidence type="ECO:0000313" key="3">
    <source>
        <dbReference type="EMBL" id="GLF98763.1"/>
    </source>
</evidence>
<dbReference type="Proteomes" id="UP001291653">
    <property type="component" value="Unassembled WGS sequence"/>
</dbReference>
<sequence>MTREPRSLPVLDLDPFGHDVLTDPLPFDAALRDAGPLVYLPAHDVYATGRYAEVHAALRNWQGLGSGAGVGLSNFRTEKPWRSLSVLLEADPPHHDAPRRVLAGLLGPGAQRRLRAEWTGVAEELVDRLLPGPDGTDVEFDAVAALAEAYPLRVFPDALGIPREGREHLLPFSDFLLNAFGPRNDLVAAGAPRARELSAWVSARCTRETYGGGGFGALIWEAADRGEITPAQAPLVVRSLFAAGVNTTVHALAGLLQAFATHPGQWARLRAEPALARAAFDEGVRWASPVQTFFRTATGDVRIGGAVVPDGAKLLLFLGAANRDPRRWPDPDTFDITRDPSGHLGFGFGLHQCVGQGLARLEVECLLTALVRRVGALEPAGPARRRLNNTLRSWDSVPVRARIARTERTERAVTPIPSRRLPRTAREYTV</sequence>
<keyword evidence="2" id="KW-0560">Oxidoreductase</keyword>
<dbReference type="SUPFAM" id="SSF48264">
    <property type="entry name" value="Cytochrome P450"/>
    <property type="match status" value="1"/>
</dbReference>
<evidence type="ECO:0000256" key="2">
    <source>
        <dbReference type="RuleBase" id="RU000461"/>
    </source>
</evidence>
<dbReference type="Pfam" id="PF00067">
    <property type="entry name" value="p450"/>
    <property type="match status" value="1"/>
</dbReference>
<keyword evidence="4" id="KW-1185">Reference proteome</keyword>
<proteinExistence type="inferred from homology"/>
<evidence type="ECO:0000313" key="4">
    <source>
        <dbReference type="Proteomes" id="UP001291653"/>
    </source>
</evidence>
<dbReference type="PANTHER" id="PTHR46696">
    <property type="entry name" value="P450, PUTATIVE (EUROFUNG)-RELATED"/>
    <property type="match status" value="1"/>
</dbReference>
<accession>A0ABQ5P847</accession>
<dbReference type="InterPro" id="IPR001128">
    <property type="entry name" value="Cyt_P450"/>
</dbReference>
<dbReference type="CDD" id="cd11037">
    <property type="entry name" value="CYP199A2-like"/>
    <property type="match status" value="1"/>
</dbReference>
<dbReference type="RefSeq" id="WP_323450736.1">
    <property type="nucleotide sequence ID" value="NZ_BSBI01000016.1"/>
</dbReference>
<keyword evidence="2" id="KW-0408">Iron</keyword>
<protein>
    <submittedName>
        <fullName evidence="3">Cytochrome P450</fullName>
    </submittedName>
</protein>
<keyword evidence="2" id="KW-0503">Monooxygenase</keyword>
<dbReference type="Gene3D" id="1.10.630.10">
    <property type="entry name" value="Cytochrome P450"/>
    <property type="match status" value="1"/>
</dbReference>
<dbReference type="InterPro" id="IPR036396">
    <property type="entry name" value="Cyt_P450_sf"/>
</dbReference>
<dbReference type="PANTHER" id="PTHR46696:SF1">
    <property type="entry name" value="CYTOCHROME P450 YJIB-RELATED"/>
    <property type="match status" value="1"/>
</dbReference>
<keyword evidence="2" id="KW-0349">Heme</keyword>
<dbReference type="PRINTS" id="PR00359">
    <property type="entry name" value="BP450"/>
</dbReference>
<keyword evidence="2" id="KW-0479">Metal-binding</keyword>
<comment type="similarity">
    <text evidence="1 2">Belongs to the cytochrome P450 family.</text>
</comment>
<name>A0ABQ5P847_9ACTN</name>
<dbReference type="PROSITE" id="PS00086">
    <property type="entry name" value="CYTOCHROME_P450"/>
    <property type="match status" value="1"/>
</dbReference>
<dbReference type="EMBL" id="BSBI01000016">
    <property type="protein sequence ID" value="GLF98763.1"/>
    <property type="molecule type" value="Genomic_DNA"/>
</dbReference>
<dbReference type="InterPro" id="IPR002397">
    <property type="entry name" value="Cyt_P450_B"/>
</dbReference>
<comment type="caution">
    <text evidence="3">The sequence shown here is derived from an EMBL/GenBank/DDBJ whole genome shotgun (WGS) entry which is preliminary data.</text>
</comment>
<gene>
    <name evidence="3" type="ORF">SYYSPA8_30720</name>
</gene>
<reference evidence="3 4" key="1">
    <citation type="submission" date="2022-10" db="EMBL/GenBank/DDBJ databases">
        <title>Draft genome sequence of Streptomyces sp. YSPA8.</title>
        <authorList>
            <person name="Moriuchi R."/>
            <person name="Dohra H."/>
            <person name="Yamamura H."/>
            <person name="Kodani S."/>
        </authorList>
    </citation>
    <scope>NUCLEOTIDE SEQUENCE [LARGE SCALE GENOMIC DNA]</scope>
    <source>
        <strain evidence="3 4">YSPA8</strain>
    </source>
</reference>